<comment type="subcellular location">
    <subcellularLocation>
        <location evidence="1">Cell surface</location>
    </subcellularLocation>
</comment>
<accession>A0A2T5GAN2</accession>
<reference evidence="4 5" key="1">
    <citation type="submission" date="2017-08" db="EMBL/GenBank/DDBJ databases">
        <title>Burning lignite coal seam in the remote Altai Mountains harbors a hydrogen-driven thermophilic microbial community.</title>
        <authorList>
            <person name="Kadnikov V.V."/>
            <person name="Mardanov A.V."/>
            <person name="Ivasenko D."/>
            <person name="Beletsky A.V."/>
            <person name="Karnachuk O.V."/>
            <person name="Ravin N.V."/>
        </authorList>
    </citation>
    <scope>NUCLEOTIDE SEQUENCE [LARGE SCALE GENOMIC DNA]</scope>
    <source>
        <strain evidence="4">AL31</strain>
    </source>
</reference>
<evidence type="ECO:0000256" key="3">
    <source>
        <dbReference type="SAM" id="Phobius"/>
    </source>
</evidence>
<evidence type="ECO:0000256" key="2">
    <source>
        <dbReference type="ARBA" id="ARBA00023287"/>
    </source>
</evidence>
<dbReference type="GO" id="GO:0030420">
    <property type="term" value="P:establishment of competence for transformation"/>
    <property type="evidence" value="ECO:0007669"/>
    <property type="project" value="UniProtKB-KW"/>
</dbReference>
<gene>
    <name evidence="4" type="ORF">BLITH_0323</name>
</gene>
<keyword evidence="3" id="KW-0472">Membrane</keyword>
<dbReference type="Proteomes" id="UP000244016">
    <property type="component" value="Unassembled WGS sequence"/>
</dbReference>
<evidence type="ECO:0000256" key="1">
    <source>
        <dbReference type="ARBA" id="ARBA00004241"/>
    </source>
</evidence>
<dbReference type="EMBL" id="PEBW01000001">
    <property type="protein sequence ID" value="PTQ53243.1"/>
    <property type="molecule type" value="Genomic_DNA"/>
</dbReference>
<keyword evidence="3" id="KW-1133">Transmembrane helix</keyword>
<feature type="transmembrane region" description="Helical" evidence="3">
    <location>
        <begin position="36"/>
        <end position="58"/>
    </location>
</feature>
<comment type="caution">
    <text evidence="4">The sequence shown here is derived from an EMBL/GenBank/DDBJ whole genome shotgun (WGS) entry which is preliminary data.</text>
</comment>
<organism evidence="4 5">
    <name type="scientific">Brockia lithotrophica</name>
    <dbReference type="NCBI Taxonomy" id="933949"/>
    <lineage>
        <taxon>Bacteria</taxon>
        <taxon>Bacillati</taxon>
        <taxon>Bacillota</taxon>
        <taxon>Bacilli</taxon>
        <taxon>Bacillales</taxon>
        <taxon>Bacillales Family X. Incertae Sedis</taxon>
        <taxon>Brockia</taxon>
    </lineage>
</organism>
<keyword evidence="2" id="KW-0178">Competence</keyword>
<dbReference type="AlphaFoldDB" id="A0A2T5GAN2"/>
<keyword evidence="3" id="KW-0812">Transmembrane</keyword>
<evidence type="ECO:0000313" key="4">
    <source>
        <dbReference type="EMBL" id="PTQ53243.1"/>
    </source>
</evidence>
<evidence type="ECO:0000313" key="5">
    <source>
        <dbReference type="Proteomes" id="UP000244016"/>
    </source>
</evidence>
<dbReference type="NCBIfam" id="TIGR02532">
    <property type="entry name" value="IV_pilin_GFxxxE"/>
    <property type="match status" value="1"/>
</dbReference>
<proteinExistence type="predicted"/>
<dbReference type="InterPro" id="IPR012902">
    <property type="entry name" value="N_methyl_site"/>
</dbReference>
<protein>
    <recommendedName>
        <fullName evidence="6">Prepilin-type N-terminal cleavage/methylation domain-containing protein</fullName>
    </recommendedName>
</protein>
<evidence type="ECO:0008006" key="6">
    <source>
        <dbReference type="Google" id="ProtNLM"/>
    </source>
</evidence>
<dbReference type="GO" id="GO:0009986">
    <property type="term" value="C:cell surface"/>
    <property type="evidence" value="ECO:0007669"/>
    <property type="project" value="UniProtKB-SubCell"/>
</dbReference>
<name>A0A2T5GAN2_9BACL</name>
<sequence>MFERHLRKPETGLRYVGMHTVGRPKEPAPGFSLVEVLVALGLVALLAVVGFELLAGAARLTALREEREGAYRLARAIGDMYRHLPAQETSREAQNFVATGCGGSPEFSPLPAARKDEFPGELLGTYVPCIRYVPTSEGYTLLVVRVHGLHTEAEERVFLPAASPGVGTR</sequence>